<reference evidence="1" key="1">
    <citation type="journal article" date="2022" name="bioRxiv">
        <title>Sequencing and chromosome-scale assembly of the giantPleurodeles waltlgenome.</title>
        <authorList>
            <person name="Brown T."/>
            <person name="Elewa A."/>
            <person name="Iarovenko S."/>
            <person name="Subramanian E."/>
            <person name="Araus A.J."/>
            <person name="Petzold A."/>
            <person name="Susuki M."/>
            <person name="Suzuki K.-i.T."/>
            <person name="Hayashi T."/>
            <person name="Toyoda A."/>
            <person name="Oliveira C."/>
            <person name="Osipova E."/>
            <person name="Leigh N.D."/>
            <person name="Simon A."/>
            <person name="Yun M.H."/>
        </authorList>
    </citation>
    <scope>NUCLEOTIDE SEQUENCE</scope>
    <source>
        <strain evidence="1">20211129_DDA</strain>
        <tissue evidence="1">Liver</tissue>
    </source>
</reference>
<accession>A0AAV7N480</accession>
<dbReference type="EMBL" id="JANPWB010000013">
    <property type="protein sequence ID" value="KAJ1107465.1"/>
    <property type="molecule type" value="Genomic_DNA"/>
</dbReference>
<gene>
    <name evidence="1" type="ORF">NDU88_004855</name>
</gene>
<evidence type="ECO:0000313" key="1">
    <source>
        <dbReference type="EMBL" id="KAJ1107465.1"/>
    </source>
</evidence>
<keyword evidence="2" id="KW-1185">Reference proteome</keyword>
<organism evidence="1 2">
    <name type="scientific">Pleurodeles waltl</name>
    <name type="common">Iberian ribbed newt</name>
    <dbReference type="NCBI Taxonomy" id="8319"/>
    <lineage>
        <taxon>Eukaryota</taxon>
        <taxon>Metazoa</taxon>
        <taxon>Chordata</taxon>
        <taxon>Craniata</taxon>
        <taxon>Vertebrata</taxon>
        <taxon>Euteleostomi</taxon>
        <taxon>Amphibia</taxon>
        <taxon>Batrachia</taxon>
        <taxon>Caudata</taxon>
        <taxon>Salamandroidea</taxon>
        <taxon>Salamandridae</taxon>
        <taxon>Pleurodelinae</taxon>
        <taxon>Pleurodeles</taxon>
    </lineage>
</organism>
<dbReference type="Proteomes" id="UP001066276">
    <property type="component" value="Chromosome 9"/>
</dbReference>
<evidence type="ECO:0000313" key="2">
    <source>
        <dbReference type="Proteomes" id="UP001066276"/>
    </source>
</evidence>
<sequence>MAAPIKLPRFLFGRPKRRYMLSDSLNMMAWAWQRLLERQAGYLLYSLVVPLAWSTWFPMTWGQGAIKALKDLADVFKYGHLQGWEAVRQGKMNITPLIMFYYYRAYAWFRDLLRDDLLEPPPVSALTSLLQHSTPGNVTLRLYALTQEARRSRVTRAGLPAKGPMNHNKGIAMGILLLSN</sequence>
<protein>
    <submittedName>
        <fullName evidence="1">Uncharacterized protein</fullName>
    </submittedName>
</protein>
<name>A0AAV7N480_PLEWA</name>
<comment type="caution">
    <text evidence="1">The sequence shown here is derived from an EMBL/GenBank/DDBJ whole genome shotgun (WGS) entry which is preliminary data.</text>
</comment>
<proteinExistence type="predicted"/>
<dbReference type="AlphaFoldDB" id="A0AAV7N480"/>